<organism evidence="1">
    <name type="scientific">Candidatus Methanophaga sp. ANME-1 ERB7</name>
    <dbReference type="NCBI Taxonomy" id="2759913"/>
    <lineage>
        <taxon>Archaea</taxon>
        <taxon>Methanobacteriati</taxon>
        <taxon>Methanobacteriota</taxon>
        <taxon>Stenosarchaea group</taxon>
        <taxon>Methanomicrobia</taxon>
        <taxon>Candidatus Methanophagales</taxon>
        <taxon>Candidatus Methanophagaceae</taxon>
        <taxon>Candidatus Methanophaga</taxon>
    </lineage>
</organism>
<proteinExistence type="predicted"/>
<accession>A0A7G9Z988</accession>
<protein>
    <submittedName>
        <fullName evidence="1">Uncharacterized protein</fullName>
    </submittedName>
</protein>
<sequence>MNVRTMFYNVERDFDQEVRYIASFMGKFLECDLQVKKKIEQYVALKCLRPEMQSAVVMWWRIPSKHSQKLSIPKFRPQILKRKGFLI</sequence>
<dbReference type="AlphaFoldDB" id="A0A7G9Z988"/>
<gene>
    <name evidence="1" type="ORF">IPLBMFHP_00008</name>
</gene>
<reference evidence="1" key="1">
    <citation type="submission" date="2020-06" db="EMBL/GenBank/DDBJ databases">
        <title>Unique genomic features of the anaerobic methanotrophic archaea.</title>
        <authorList>
            <person name="Chadwick G.L."/>
            <person name="Skennerton C.T."/>
            <person name="Laso-Perez R."/>
            <person name="Leu A.O."/>
            <person name="Speth D.R."/>
            <person name="Yu H."/>
            <person name="Morgan-Lang C."/>
            <person name="Hatzenpichler R."/>
            <person name="Goudeau D."/>
            <person name="Malmstrom R."/>
            <person name="Brazelton W.J."/>
            <person name="Woyke T."/>
            <person name="Hallam S.J."/>
            <person name="Tyson G.W."/>
            <person name="Wegener G."/>
            <person name="Boetius A."/>
            <person name="Orphan V."/>
        </authorList>
    </citation>
    <scope>NUCLEOTIDE SEQUENCE</scope>
</reference>
<dbReference type="EMBL" id="MT631670">
    <property type="protein sequence ID" value="QNO56822.1"/>
    <property type="molecule type" value="Genomic_DNA"/>
</dbReference>
<name>A0A7G9Z988_9EURY</name>
<evidence type="ECO:0000313" key="1">
    <source>
        <dbReference type="EMBL" id="QNO56822.1"/>
    </source>
</evidence>